<evidence type="ECO:0000313" key="4">
    <source>
        <dbReference type="Proteomes" id="UP000005408"/>
    </source>
</evidence>
<feature type="region of interest" description="Disordered" evidence="1">
    <location>
        <begin position="104"/>
        <end position="123"/>
    </location>
</feature>
<proteinExistence type="predicted"/>
<dbReference type="EnsemblMetazoa" id="G8363.1">
    <property type="protein sequence ID" value="G8363.1:cds"/>
    <property type="gene ID" value="G8363"/>
</dbReference>
<accession>A0A8W8NXM7</accession>
<dbReference type="Proteomes" id="UP000005408">
    <property type="component" value="Unassembled WGS sequence"/>
</dbReference>
<evidence type="ECO:0000313" key="3">
    <source>
        <dbReference type="EnsemblMetazoa" id="G8363.1:cds"/>
    </source>
</evidence>
<sequence>MANYGSSTKVPALLAICVIIAAYGRPTDLDSDGNGNSVSFIVDGLNNPLDFGLRNPAHLETQKEGIIVQQCFCPENLNGCLCQKEINGGFTNIASRGFLHDTNDFNAENDRGSKDGDRAKKDTSVLSPEEQFILNLPLDNVIRIIYINLPERSRKKFANDEYNRLHQRD</sequence>
<feature type="signal peptide" evidence="2">
    <location>
        <begin position="1"/>
        <end position="24"/>
    </location>
</feature>
<keyword evidence="2" id="KW-0732">Signal</keyword>
<organism evidence="3 4">
    <name type="scientific">Magallana gigas</name>
    <name type="common">Pacific oyster</name>
    <name type="synonym">Crassostrea gigas</name>
    <dbReference type="NCBI Taxonomy" id="29159"/>
    <lineage>
        <taxon>Eukaryota</taxon>
        <taxon>Metazoa</taxon>
        <taxon>Spiralia</taxon>
        <taxon>Lophotrochozoa</taxon>
        <taxon>Mollusca</taxon>
        <taxon>Bivalvia</taxon>
        <taxon>Autobranchia</taxon>
        <taxon>Pteriomorphia</taxon>
        <taxon>Ostreida</taxon>
        <taxon>Ostreoidea</taxon>
        <taxon>Ostreidae</taxon>
        <taxon>Magallana</taxon>
    </lineage>
</organism>
<evidence type="ECO:0000256" key="2">
    <source>
        <dbReference type="SAM" id="SignalP"/>
    </source>
</evidence>
<dbReference type="AlphaFoldDB" id="A0A8W8NXM7"/>
<feature type="chain" id="PRO_5036450714" evidence="2">
    <location>
        <begin position="25"/>
        <end position="169"/>
    </location>
</feature>
<evidence type="ECO:0000256" key="1">
    <source>
        <dbReference type="SAM" id="MobiDB-lite"/>
    </source>
</evidence>
<reference evidence="3" key="1">
    <citation type="submission" date="2022-08" db="UniProtKB">
        <authorList>
            <consortium name="EnsemblMetazoa"/>
        </authorList>
    </citation>
    <scope>IDENTIFICATION</scope>
    <source>
        <strain evidence="3">05x7-T-G4-1.051#20</strain>
    </source>
</reference>
<protein>
    <submittedName>
        <fullName evidence="3">Uncharacterized protein</fullName>
    </submittedName>
</protein>
<name>A0A8W8NXM7_MAGGI</name>
<keyword evidence="4" id="KW-1185">Reference proteome</keyword>